<protein>
    <submittedName>
        <fullName evidence="2">Proline racemase</fullName>
    </submittedName>
</protein>
<name>A0A1Y6BSQ0_9NEIS</name>
<dbReference type="Proteomes" id="UP000192920">
    <property type="component" value="Unassembled WGS sequence"/>
</dbReference>
<dbReference type="Gene3D" id="3.10.310.10">
    <property type="entry name" value="Diaminopimelate Epimerase, Chain A, domain 1"/>
    <property type="match status" value="1"/>
</dbReference>
<dbReference type="SUPFAM" id="SSF54506">
    <property type="entry name" value="Diaminopimelate epimerase-like"/>
    <property type="match status" value="1"/>
</dbReference>
<evidence type="ECO:0000256" key="1">
    <source>
        <dbReference type="ARBA" id="ARBA00007529"/>
    </source>
</evidence>
<reference evidence="3" key="1">
    <citation type="submission" date="2017-04" db="EMBL/GenBank/DDBJ databases">
        <authorList>
            <person name="Varghese N."/>
            <person name="Submissions S."/>
        </authorList>
    </citation>
    <scope>NUCLEOTIDE SEQUENCE [LARGE SCALE GENOMIC DNA]</scope>
    <source>
        <strain evidence="3">DSM 22618</strain>
    </source>
</reference>
<dbReference type="Pfam" id="PF05544">
    <property type="entry name" value="Pro_racemase"/>
    <property type="match status" value="1"/>
</dbReference>
<dbReference type="AlphaFoldDB" id="A0A1Y6BSQ0"/>
<dbReference type="PANTHER" id="PTHR33442">
    <property type="entry name" value="TRANS-3-HYDROXY-L-PROLINE DEHYDRATASE"/>
    <property type="match status" value="1"/>
</dbReference>
<dbReference type="RefSeq" id="WP_085276485.1">
    <property type="nucleotide sequence ID" value="NZ_FXAG01000011.1"/>
</dbReference>
<dbReference type="EMBL" id="FXAG01000011">
    <property type="protein sequence ID" value="SMF26663.1"/>
    <property type="molecule type" value="Genomic_DNA"/>
</dbReference>
<dbReference type="STRING" id="1123014.SAMN02745746_02231"/>
<gene>
    <name evidence="2" type="ORF">SAMN02745746_02231</name>
</gene>
<evidence type="ECO:0000313" key="2">
    <source>
        <dbReference type="EMBL" id="SMF26663.1"/>
    </source>
</evidence>
<sequence length="71" mass="8205">MTETWQSNEFDTIEMHTGGEPVRIIPGLLDAIRGDDILAKHRDMRDRLDGVRRMLMFEPALLTSLFKMAML</sequence>
<proteinExistence type="inferred from homology"/>
<organism evidence="2 3">
    <name type="scientific">Pseudogulbenkiania subflava DSM 22618</name>
    <dbReference type="NCBI Taxonomy" id="1123014"/>
    <lineage>
        <taxon>Bacteria</taxon>
        <taxon>Pseudomonadati</taxon>
        <taxon>Pseudomonadota</taxon>
        <taxon>Betaproteobacteria</taxon>
        <taxon>Neisseriales</taxon>
        <taxon>Chromobacteriaceae</taxon>
        <taxon>Pseudogulbenkiania</taxon>
    </lineage>
</organism>
<dbReference type="PANTHER" id="PTHR33442:SF1">
    <property type="entry name" value="TRANS-3-HYDROXY-L-PROLINE DEHYDRATASE"/>
    <property type="match status" value="1"/>
</dbReference>
<evidence type="ECO:0000313" key="3">
    <source>
        <dbReference type="Proteomes" id="UP000192920"/>
    </source>
</evidence>
<keyword evidence="3" id="KW-1185">Reference proteome</keyword>
<accession>A0A1Y6BSQ0</accession>
<comment type="similarity">
    <text evidence="1">Belongs to the proline racemase family.</text>
</comment>
<dbReference type="InterPro" id="IPR008794">
    <property type="entry name" value="Pro_racemase_fam"/>
</dbReference>